<comment type="caution">
    <text evidence="1">The sequence shown here is derived from an EMBL/GenBank/DDBJ whole genome shotgun (WGS) entry which is preliminary data.</text>
</comment>
<accession>A0A397HKE3</accession>
<evidence type="ECO:0000313" key="1">
    <source>
        <dbReference type="EMBL" id="RHZ61854.1"/>
    </source>
</evidence>
<keyword evidence="2" id="KW-1185">Reference proteome</keyword>
<evidence type="ECO:0000313" key="2">
    <source>
        <dbReference type="Proteomes" id="UP000266861"/>
    </source>
</evidence>
<sequence>MTHSRYLIKKWKYRLNLFPNPFYDDLYGKDSTEDLIIVIIRILTNFFPTKNLFKWHSDLRTCLCLIEI</sequence>
<proteinExistence type="predicted"/>
<dbReference type="EMBL" id="PQFF01000315">
    <property type="protein sequence ID" value="RHZ61854.1"/>
    <property type="molecule type" value="Genomic_DNA"/>
</dbReference>
<organism evidence="1 2">
    <name type="scientific">Diversispora epigaea</name>
    <dbReference type="NCBI Taxonomy" id="1348612"/>
    <lineage>
        <taxon>Eukaryota</taxon>
        <taxon>Fungi</taxon>
        <taxon>Fungi incertae sedis</taxon>
        <taxon>Mucoromycota</taxon>
        <taxon>Glomeromycotina</taxon>
        <taxon>Glomeromycetes</taxon>
        <taxon>Diversisporales</taxon>
        <taxon>Diversisporaceae</taxon>
        <taxon>Diversispora</taxon>
    </lineage>
</organism>
<protein>
    <submittedName>
        <fullName evidence="1">Uncharacterized protein</fullName>
    </submittedName>
</protein>
<dbReference type="AlphaFoldDB" id="A0A397HKE3"/>
<dbReference type="Proteomes" id="UP000266861">
    <property type="component" value="Unassembled WGS sequence"/>
</dbReference>
<name>A0A397HKE3_9GLOM</name>
<reference evidence="1 2" key="1">
    <citation type="submission" date="2018-08" db="EMBL/GenBank/DDBJ databases">
        <title>Genome and evolution of the arbuscular mycorrhizal fungus Diversispora epigaea (formerly Glomus versiforme) and its bacterial endosymbionts.</title>
        <authorList>
            <person name="Sun X."/>
            <person name="Fei Z."/>
            <person name="Harrison M."/>
        </authorList>
    </citation>
    <scope>NUCLEOTIDE SEQUENCE [LARGE SCALE GENOMIC DNA]</scope>
    <source>
        <strain evidence="1 2">IT104</strain>
    </source>
</reference>
<gene>
    <name evidence="1" type="ORF">Glove_345g18</name>
</gene>